<dbReference type="AlphaFoldDB" id="A0A9K3DEM1"/>
<accession>A0A9K3DEM1</accession>
<organism evidence="3 4">
    <name type="scientific">Kipferlia bialata</name>
    <dbReference type="NCBI Taxonomy" id="797122"/>
    <lineage>
        <taxon>Eukaryota</taxon>
        <taxon>Metamonada</taxon>
        <taxon>Carpediemonas-like organisms</taxon>
        <taxon>Kipferlia</taxon>
    </lineage>
</organism>
<dbReference type="SUPFAM" id="SSF144232">
    <property type="entry name" value="HIT/MYND zinc finger-like"/>
    <property type="match status" value="1"/>
</dbReference>
<feature type="non-terminal residue" evidence="3">
    <location>
        <position position="59"/>
    </location>
</feature>
<protein>
    <recommendedName>
        <fullName evidence="2">HIT-type domain-containing protein</fullName>
    </recommendedName>
</protein>
<dbReference type="Proteomes" id="UP000265618">
    <property type="component" value="Unassembled WGS sequence"/>
</dbReference>
<keyword evidence="1" id="KW-0863">Zinc-finger</keyword>
<reference evidence="3 4" key="1">
    <citation type="journal article" date="2018" name="PLoS ONE">
        <title>The draft genome of Kipferlia bialata reveals reductive genome evolution in fornicate parasites.</title>
        <authorList>
            <person name="Tanifuji G."/>
            <person name="Takabayashi S."/>
            <person name="Kume K."/>
            <person name="Takagi M."/>
            <person name="Nakayama T."/>
            <person name="Kamikawa R."/>
            <person name="Inagaki Y."/>
            <person name="Hashimoto T."/>
        </authorList>
    </citation>
    <scope>NUCLEOTIDE SEQUENCE [LARGE SCALE GENOMIC DNA]</scope>
    <source>
        <strain evidence="3">NY0173</strain>
    </source>
</reference>
<evidence type="ECO:0000313" key="3">
    <source>
        <dbReference type="EMBL" id="GIQ92618.1"/>
    </source>
</evidence>
<proteinExistence type="predicted"/>
<comment type="caution">
    <text evidence="3">The sequence shown here is derived from an EMBL/GenBank/DDBJ whole genome shotgun (WGS) entry which is preliminary data.</text>
</comment>
<dbReference type="PROSITE" id="PS51083">
    <property type="entry name" value="ZF_HIT"/>
    <property type="match status" value="1"/>
</dbReference>
<dbReference type="GO" id="GO:0008270">
    <property type="term" value="F:zinc ion binding"/>
    <property type="evidence" value="ECO:0007669"/>
    <property type="project" value="UniProtKB-UniRule"/>
</dbReference>
<dbReference type="InterPro" id="IPR007529">
    <property type="entry name" value="Znf_HIT"/>
</dbReference>
<feature type="domain" description="HIT-type" evidence="2">
    <location>
        <begin position="18"/>
        <end position="52"/>
    </location>
</feature>
<evidence type="ECO:0000259" key="2">
    <source>
        <dbReference type="PROSITE" id="PS51083"/>
    </source>
</evidence>
<sequence>MADTFNPSGAPPATPRECALCHKTNPAYQCPGCGVRYCCGTCYKRHLAESECKGQHTMA</sequence>
<gene>
    <name evidence="3" type="ORF">KIPB_016500</name>
</gene>
<name>A0A9K3DEM1_9EUKA</name>
<keyword evidence="1" id="KW-0862">Zinc</keyword>
<dbReference type="OrthoDB" id="18412at2759"/>
<keyword evidence="1" id="KW-0479">Metal-binding</keyword>
<dbReference type="Pfam" id="PF04438">
    <property type="entry name" value="zf-HIT"/>
    <property type="match status" value="1"/>
</dbReference>
<dbReference type="Gene3D" id="3.30.60.190">
    <property type="match status" value="1"/>
</dbReference>
<evidence type="ECO:0000256" key="1">
    <source>
        <dbReference type="PROSITE-ProRule" id="PRU00453"/>
    </source>
</evidence>
<keyword evidence="4" id="KW-1185">Reference proteome</keyword>
<evidence type="ECO:0000313" key="4">
    <source>
        <dbReference type="Proteomes" id="UP000265618"/>
    </source>
</evidence>
<dbReference type="EMBL" id="BDIP01010129">
    <property type="protein sequence ID" value="GIQ92618.1"/>
    <property type="molecule type" value="Genomic_DNA"/>
</dbReference>